<dbReference type="InterPro" id="IPR006390">
    <property type="entry name" value="DHP_synth_dom"/>
</dbReference>
<comment type="catalytic activity">
    <reaction evidence="1">
        <text>(7,8-dihydropterin-6-yl)methyl diphosphate + 4-aminobenzoate = 7,8-dihydropteroate + diphosphate</text>
        <dbReference type="Rhea" id="RHEA:19949"/>
        <dbReference type="ChEBI" id="CHEBI:17836"/>
        <dbReference type="ChEBI" id="CHEBI:17839"/>
        <dbReference type="ChEBI" id="CHEBI:33019"/>
        <dbReference type="ChEBI" id="CHEBI:72950"/>
        <dbReference type="EC" id="2.5.1.15"/>
    </reaction>
</comment>
<dbReference type="STRING" id="857265.WG78_03135"/>
<evidence type="ECO:0000256" key="4">
    <source>
        <dbReference type="ARBA" id="ARBA00009503"/>
    </source>
</evidence>
<dbReference type="PROSITE" id="PS00792">
    <property type="entry name" value="DHPS_1"/>
    <property type="match status" value="1"/>
</dbReference>
<keyword evidence="15" id="KW-1185">Reference proteome</keyword>
<dbReference type="Pfam" id="PF00809">
    <property type="entry name" value="Pterin_bind"/>
    <property type="match status" value="1"/>
</dbReference>
<dbReference type="AlphaFoldDB" id="A0A0N0XKU2"/>
<dbReference type="GO" id="GO:0046654">
    <property type="term" value="P:tetrahydrofolate biosynthetic process"/>
    <property type="evidence" value="ECO:0007669"/>
    <property type="project" value="UniProtKB-UniPathway"/>
</dbReference>
<evidence type="ECO:0000313" key="15">
    <source>
        <dbReference type="Proteomes" id="UP000037939"/>
    </source>
</evidence>
<comment type="cofactor">
    <cofactor evidence="2 12">
        <name>Mg(2+)</name>
        <dbReference type="ChEBI" id="CHEBI:18420"/>
    </cofactor>
</comment>
<keyword evidence="9 12" id="KW-0460">Magnesium</keyword>
<dbReference type="Gene3D" id="3.20.20.20">
    <property type="entry name" value="Dihydropteroate synthase-like"/>
    <property type="match status" value="1"/>
</dbReference>
<organism evidence="14 15">
    <name type="scientific">Amantichitinum ursilacus</name>
    <dbReference type="NCBI Taxonomy" id="857265"/>
    <lineage>
        <taxon>Bacteria</taxon>
        <taxon>Pseudomonadati</taxon>
        <taxon>Pseudomonadota</taxon>
        <taxon>Betaproteobacteria</taxon>
        <taxon>Neisseriales</taxon>
        <taxon>Chitinibacteraceae</taxon>
        <taxon>Amantichitinum</taxon>
    </lineage>
</organism>
<accession>A0A0N0XKU2</accession>
<gene>
    <name evidence="14" type="primary">folP</name>
    <name evidence="14" type="ORF">WG78_03135</name>
</gene>
<dbReference type="InterPro" id="IPR000489">
    <property type="entry name" value="Pterin-binding_dom"/>
</dbReference>
<evidence type="ECO:0000256" key="12">
    <source>
        <dbReference type="RuleBase" id="RU361205"/>
    </source>
</evidence>
<dbReference type="InterPro" id="IPR045031">
    <property type="entry name" value="DHP_synth-like"/>
</dbReference>
<dbReference type="NCBIfam" id="TIGR01496">
    <property type="entry name" value="DHPS"/>
    <property type="match status" value="1"/>
</dbReference>
<evidence type="ECO:0000256" key="2">
    <source>
        <dbReference type="ARBA" id="ARBA00001946"/>
    </source>
</evidence>
<dbReference type="GO" id="GO:0046656">
    <property type="term" value="P:folic acid biosynthetic process"/>
    <property type="evidence" value="ECO:0007669"/>
    <property type="project" value="UniProtKB-KW"/>
</dbReference>
<dbReference type="PROSITE" id="PS50972">
    <property type="entry name" value="PTERIN_BINDING"/>
    <property type="match status" value="1"/>
</dbReference>
<comment type="function">
    <text evidence="12">Catalyzes the condensation of para-aminobenzoate (pABA) with 6-hydroxymethyl-7,8-dihydropterin diphosphate (DHPt-PP) to form 7,8-dihydropteroate (H2Pte), the immediate precursor of folate derivatives.</text>
</comment>
<dbReference type="EMBL" id="LAQT01000002">
    <property type="protein sequence ID" value="KPC54535.1"/>
    <property type="molecule type" value="Genomic_DNA"/>
</dbReference>
<evidence type="ECO:0000256" key="3">
    <source>
        <dbReference type="ARBA" id="ARBA00004763"/>
    </source>
</evidence>
<dbReference type="SUPFAM" id="SSF51717">
    <property type="entry name" value="Dihydropteroate synthetase-like"/>
    <property type="match status" value="1"/>
</dbReference>
<dbReference type="GO" id="GO:0005829">
    <property type="term" value="C:cytosol"/>
    <property type="evidence" value="ECO:0007669"/>
    <property type="project" value="TreeGrafter"/>
</dbReference>
<evidence type="ECO:0000256" key="7">
    <source>
        <dbReference type="ARBA" id="ARBA00022679"/>
    </source>
</evidence>
<comment type="pathway">
    <text evidence="3 12">Cofactor biosynthesis; tetrahydrofolate biosynthesis; 7,8-dihydrofolate from 2-amino-4-hydroxy-6-hydroxymethyl-7,8-dihydropteridine diphosphate and 4-aminobenzoate: step 1/2.</text>
</comment>
<evidence type="ECO:0000256" key="1">
    <source>
        <dbReference type="ARBA" id="ARBA00000012"/>
    </source>
</evidence>
<evidence type="ECO:0000256" key="11">
    <source>
        <dbReference type="ARBA" id="ARBA00030193"/>
    </source>
</evidence>
<keyword evidence="8 12" id="KW-0479">Metal-binding</keyword>
<evidence type="ECO:0000256" key="6">
    <source>
        <dbReference type="ARBA" id="ARBA00016919"/>
    </source>
</evidence>
<dbReference type="GO" id="GO:0004156">
    <property type="term" value="F:dihydropteroate synthase activity"/>
    <property type="evidence" value="ECO:0007669"/>
    <property type="project" value="UniProtKB-EC"/>
</dbReference>
<evidence type="ECO:0000256" key="5">
    <source>
        <dbReference type="ARBA" id="ARBA00012458"/>
    </source>
</evidence>
<evidence type="ECO:0000259" key="13">
    <source>
        <dbReference type="PROSITE" id="PS50972"/>
    </source>
</evidence>
<name>A0A0N0XKU2_9NEIS</name>
<dbReference type="CDD" id="cd00739">
    <property type="entry name" value="DHPS"/>
    <property type="match status" value="1"/>
</dbReference>
<comment type="similarity">
    <text evidence="4 12">Belongs to the DHPS family.</text>
</comment>
<dbReference type="PANTHER" id="PTHR20941">
    <property type="entry name" value="FOLATE SYNTHESIS PROTEINS"/>
    <property type="match status" value="1"/>
</dbReference>
<dbReference type="PROSITE" id="PS00793">
    <property type="entry name" value="DHPS_2"/>
    <property type="match status" value="1"/>
</dbReference>
<evidence type="ECO:0000256" key="10">
    <source>
        <dbReference type="ARBA" id="ARBA00022909"/>
    </source>
</evidence>
<dbReference type="EC" id="2.5.1.15" evidence="5 12"/>
<dbReference type="PATRIC" id="fig|857265.3.peg.643"/>
<sequence>MQDFQCGRFRMSLARPLVMGILNVTPDSFSDGGNFDTCSKAVAHAEALVNAGADIIDIGGESTRPGATLVSVEDEIARVVPVISALKSLNVPLSIDTRRPGVMHAALEAGIDLINDIAALEEQGALEAAASAQVAVCLMHKRGEPQSMQTAPEYDDVVGEVTRYLAHRRDIAEAAGISRDRILLDPGFGFGKNLDHNIALFKAMHQMIVELDRPFLIGVSRKSMLGQITGRPVAERVIASAAAALLAAQAGASVVRVHDVRETVDALKILAALQ</sequence>
<dbReference type="UniPathway" id="UPA00077">
    <property type="reaction ID" value="UER00156"/>
</dbReference>
<comment type="caution">
    <text evidence="14">The sequence shown here is derived from an EMBL/GenBank/DDBJ whole genome shotgun (WGS) entry which is preliminary data.</text>
</comment>
<protein>
    <recommendedName>
        <fullName evidence="6 12">Dihydropteroate synthase</fullName>
        <shortName evidence="12">DHPS</shortName>
        <ecNumber evidence="5 12">2.5.1.15</ecNumber>
    </recommendedName>
    <alternativeName>
        <fullName evidence="11 12">Dihydropteroate pyrophosphorylase</fullName>
    </alternativeName>
</protein>
<proteinExistence type="inferred from homology"/>
<dbReference type="GO" id="GO:0046872">
    <property type="term" value="F:metal ion binding"/>
    <property type="evidence" value="ECO:0007669"/>
    <property type="project" value="UniProtKB-KW"/>
</dbReference>
<dbReference type="Proteomes" id="UP000037939">
    <property type="component" value="Unassembled WGS sequence"/>
</dbReference>
<evidence type="ECO:0000313" key="14">
    <source>
        <dbReference type="EMBL" id="KPC54535.1"/>
    </source>
</evidence>
<dbReference type="PANTHER" id="PTHR20941:SF1">
    <property type="entry name" value="FOLIC ACID SYNTHESIS PROTEIN FOL1"/>
    <property type="match status" value="1"/>
</dbReference>
<dbReference type="OrthoDB" id="9811744at2"/>
<feature type="domain" description="Pterin-binding" evidence="13">
    <location>
        <begin position="16"/>
        <end position="268"/>
    </location>
</feature>
<evidence type="ECO:0000256" key="9">
    <source>
        <dbReference type="ARBA" id="ARBA00022842"/>
    </source>
</evidence>
<evidence type="ECO:0000256" key="8">
    <source>
        <dbReference type="ARBA" id="ARBA00022723"/>
    </source>
</evidence>
<reference evidence="14 15" key="1">
    <citation type="submission" date="2015-07" db="EMBL/GenBank/DDBJ databases">
        <title>Draft genome sequence of the Amantichitinum ursilacus IGB-41, a new chitin-degrading bacterium.</title>
        <authorList>
            <person name="Kirstahler P."/>
            <person name="Guenther M."/>
            <person name="Grumaz C."/>
            <person name="Rupp S."/>
            <person name="Zibek S."/>
            <person name="Sohn K."/>
        </authorList>
    </citation>
    <scope>NUCLEOTIDE SEQUENCE [LARGE SCALE GENOMIC DNA]</scope>
    <source>
        <strain evidence="14 15">IGB-41</strain>
    </source>
</reference>
<dbReference type="InterPro" id="IPR011005">
    <property type="entry name" value="Dihydropteroate_synth-like_sf"/>
</dbReference>
<keyword evidence="7 12" id="KW-0808">Transferase</keyword>
<keyword evidence="10 12" id="KW-0289">Folate biosynthesis</keyword>
<dbReference type="FunFam" id="3.20.20.20:FF:000006">
    <property type="entry name" value="Dihydropteroate synthase"/>
    <property type="match status" value="1"/>
</dbReference>